<dbReference type="AlphaFoldDB" id="A0A9E7R658"/>
<dbReference type="GO" id="GO:0000287">
    <property type="term" value="F:magnesium ion binding"/>
    <property type="evidence" value="ECO:0007669"/>
    <property type="project" value="TreeGrafter"/>
</dbReference>
<evidence type="ECO:0000256" key="2">
    <source>
        <dbReference type="ARBA" id="ARBA00022723"/>
    </source>
</evidence>
<evidence type="ECO:0000256" key="3">
    <source>
        <dbReference type="ARBA" id="ARBA00022842"/>
    </source>
</evidence>
<feature type="compositionally biased region" description="Basic and acidic residues" evidence="4">
    <location>
        <begin position="12"/>
        <end position="21"/>
    </location>
</feature>
<dbReference type="GeneID" id="74941492"/>
<accession>A0A9E7R658</accession>
<name>A0A9E7R658_9EURY</name>
<dbReference type="PANTHER" id="PTHR32308:SF0">
    <property type="entry name" value="HPCH_HPAI ALDOLASE_CITRATE LYASE DOMAIN-CONTAINING PROTEIN"/>
    <property type="match status" value="1"/>
</dbReference>
<dbReference type="InterPro" id="IPR040442">
    <property type="entry name" value="Pyrv_kinase-like_dom_sf"/>
</dbReference>
<comment type="cofactor">
    <cofactor evidence="1">
        <name>Mg(2+)</name>
        <dbReference type="ChEBI" id="CHEBI:18420"/>
    </cofactor>
</comment>
<reference evidence="6" key="1">
    <citation type="submission" date="2022-09" db="EMBL/GenBank/DDBJ databases">
        <title>Diverse halophilic archaea isolated from saline environments.</title>
        <authorList>
            <person name="Cui H.-L."/>
        </authorList>
    </citation>
    <scope>NUCLEOTIDE SEQUENCE</scope>
    <source>
        <strain evidence="6">ZS-35-S2</strain>
    </source>
</reference>
<dbReference type="RefSeq" id="WP_260594490.1">
    <property type="nucleotide sequence ID" value="NZ_CP104003.1"/>
</dbReference>
<evidence type="ECO:0000259" key="5">
    <source>
        <dbReference type="Pfam" id="PF03328"/>
    </source>
</evidence>
<dbReference type="InterPro" id="IPR011206">
    <property type="entry name" value="Citrate_lyase_beta/mcl1/mcl2"/>
</dbReference>
<feature type="domain" description="HpcH/HpaI aldolase/citrate lyase" evidence="5">
    <location>
        <begin position="4"/>
        <end position="219"/>
    </location>
</feature>
<sequence>MARRSLLFSPADRPELLRKGPDSGADVVCSDLEDAVAPERKPAAREGLVDLLSDPSFDPDCEVCVRINSDRESAEADLEALLGADADLRLDSLMVPKAESAAAIEALAEAIARWDVDLPLLAICESAAGVLHAEEIAAADPVDCLLFGAEDLSADVGATRTREGTEVLYAREKVVTAAAAAGVDAIDTLVTDFEATDHLREDTRFGLQLGYDGKMCIHPAQVSVVNEAFTPDAERVAWARRVLEANAEAEAEGRGVFQVDGEMIDAPLVAQAERVRERAAAAGVWD</sequence>
<dbReference type="GO" id="GO:0016829">
    <property type="term" value="F:lyase activity"/>
    <property type="evidence" value="ECO:0007669"/>
    <property type="project" value="UniProtKB-KW"/>
</dbReference>
<evidence type="ECO:0000256" key="1">
    <source>
        <dbReference type="ARBA" id="ARBA00001946"/>
    </source>
</evidence>
<dbReference type="Gene3D" id="3.20.20.60">
    <property type="entry name" value="Phosphoenolpyruvate-binding domains"/>
    <property type="match status" value="1"/>
</dbReference>
<keyword evidence="3" id="KW-0460">Magnesium</keyword>
<dbReference type="KEGG" id="ssai:N0B31_03680"/>
<evidence type="ECO:0000313" key="7">
    <source>
        <dbReference type="Proteomes" id="UP001057580"/>
    </source>
</evidence>
<dbReference type="InterPro" id="IPR015813">
    <property type="entry name" value="Pyrv/PenolPyrv_kinase-like_dom"/>
</dbReference>
<evidence type="ECO:0000256" key="4">
    <source>
        <dbReference type="SAM" id="MobiDB-lite"/>
    </source>
</evidence>
<dbReference type="EMBL" id="CP104003">
    <property type="protein sequence ID" value="UWM55390.1"/>
    <property type="molecule type" value="Genomic_DNA"/>
</dbReference>
<dbReference type="SUPFAM" id="SSF51621">
    <property type="entry name" value="Phosphoenolpyruvate/pyruvate domain"/>
    <property type="match status" value="1"/>
</dbReference>
<protein>
    <submittedName>
        <fullName evidence="6">CoA ester lyase</fullName>
    </submittedName>
</protein>
<gene>
    <name evidence="6" type="ORF">N0B31_03680</name>
</gene>
<dbReference type="PANTHER" id="PTHR32308">
    <property type="entry name" value="LYASE BETA SUBUNIT, PUTATIVE (AFU_ORTHOLOGUE AFUA_4G13030)-RELATED"/>
    <property type="match status" value="1"/>
</dbReference>
<dbReference type="Pfam" id="PF03328">
    <property type="entry name" value="HpcH_HpaI"/>
    <property type="match status" value="1"/>
</dbReference>
<feature type="region of interest" description="Disordered" evidence="4">
    <location>
        <begin position="1"/>
        <end position="23"/>
    </location>
</feature>
<proteinExistence type="predicted"/>
<evidence type="ECO:0000313" key="6">
    <source>
        <dbReference type="EMBL" id="UWM55390.1"/>
    </source>
</evidence>
<keyword evidence="7" id="KW-1185">Reference proteome</keyword>
<keyword evidence="2" id="KW-0479">Metal-binding</keyword>
<organism evidence="6 7">
    <name type="scientific">Salinirubellus salinus</name>
    <dbReference type="NCBI Taxonomy" id="1364945"/>
    <lineage>
        <taxon>Archaea</taxon>
        <taxon>Methanobacteriati</taxon>
        <taxon>Methanobacteriota</taxon>
        <taxon>Stenosarchaea group</taxon>
        <taxon>Halobacteria</taxon>
        <taxon>Halobacteriales</taxon>
        <taxon>Natronomonadaceae</taxon>
        <taxon>Salinirubellus</taxon>
    </lineage>
</organism>
<dbReference type="GO" id="GO:0006107">
    <property type="term" value="P:oxaloacetate metabolic process"/>
    <property type="evidence" value="ECO:0007669"/>
    <property type="project" value="TreeGrafter"/>
</dbReference>
<dbReference type="Proteomes" id="UP001057580">
    <property type="component" value="Chromosome"/>
</dbReference>
<dbReference type="InterPro" id="IPR005000">
    <property type="entry name" value="Aldolase/citrate-lyase_domain"/>
</dbReference>
<dbReference type="PIRSF" id="PIRSF015582">
    <property type="entry name" value="Cit_lyase_B"/>
    <property type="match status" value="1"/>
</dbReference>
<keyword evidence="6" id="KW-0456">Lyase</keyword>